<dbReference type="Pfam" id="PF00561">
    <property type="entry name" value="Abhydrolase_1"/>
    <property type="match status" value="1"/>
</dbReference>
<dbReference type="OrthoDB" id="249703at2759"/>
<comment type="caution">
    <text evidence="2">The sequence shown here is derived from an EMBL/GenBank/DDBJ whole genome shotgun (WGS) entry which is preliminary data.</text>
</comment>
<evidence type="ECO:0000313" key="3">
    <source>
        <dbReference type="Proteomes" id="UP000193944"/>
    </source>
</evidence>
<dbReference type="InterPro" id="IPR029058">
    <property type="entry name" value="AB_hydrolase_fold"/>
</dbReference>
<gene>
    <name evidence="2" type="ORF">BCR32DRAFT_325301</name>
</gene>
<feature type="domain" description="AB hydrolase-1" evidence="1">
    <location>
        <begin position="135"/>
        <end position="337"/>
    </location>
</feature>
<dbReference type="Gene3D" id="3.40.50.1820">
    <property type="entry name" value="alpha/beta hydrolase"/>
    <property type="match status" value="1"/>
</dbReference>
<reference evidence="2 3" key="2">
    <citation type="submission" date="2016-08" db="EMBL/GenBank/DDBJ databases">
        <title>Pervasive Adenine N6-methylation of Active Genes in Fungi.</title>
        <authorList>
            <consortium name="DOE Joint Genome Institute"/>
            <person name="Mondo S.J."/>
            <person name="Dannebaum R.O."/>
            <person name="Kuo R.C."/>
            <person name="Labutti K."/>
            <person name="Haridas S."/>
            <person name="Kuo A."/>
            <person name="Salamov A."/>
            <person name="Ahrendt S.R."/>
            <person name="Lipzen A."/>
            <person name="Sullivan W."/>
            <person name="Andreopoulos W.B."/>
            <person name="Clum A."/>
            <person name="Lindquist E."/>
            <person name="Daum C."/>
            <person name="Ramamoorthy G.K."/>
            <person name="Gryganskyi A."/>
            <person name="Culley D."/>
            <person name="Magnuson J.K."/>
            <person name="James T.Y."/>
            <person name="O'Malley M.A."/>
            <person name="Stajich J.E."/>
            <person name="Spatafora J.W."/>
            <person name="Visel A."/>
            <person name="Grigoriev I.V."/>
        </authorList>
    </citation>
    <scope>NUCLEOTIDE SEQUENCE [LARGE SCALE GENOMIC DNA]</scope>
    <source>
        <strain evidence="2 3">S4</strain>
    </source>
</reference>
<evidence type="ECO:0000313" key="2">
    <source>
        <dbReference type="EMBL" id="ORX85705.1"/>
    </source>
</evidence>
<keyword evidence="2" id="KW-0378">Hydrolase</keyword>
<evidence type="ECO:0000259" key="1">
    <source>
        <dbReference type="Pfam" id="PF00561"/>
    </source>
</evidence>
<reference evidence="2 3" key="1">
    <citation type="submission" date="2016-08" db="EMBL/GenBank/DDBJ databases">
        <title>A Parts List for Fungal Cellulosomes Revealed by Comparative Genomics.</title>
        <authorList>
            <consortium name="DOE Joint Genome Institute"/>
            <person name="Haitjema C.H."/>
            <person name="Gilmore S.P."/>
            <person name="Henske J.K."/>
            <person name="Solomon K.V."/>
            <person name="De Groot R."/>
            <person name="Kuo A."/>
            <person name="Mondo S.J."/>
            <person name="Salamov A.A."/>
            <person name="Labutti K."/>
            <person name="Zhao Z."/>
            <person name="Chiniquy J."/>
            <person name="Barry K."/>
            <person name="Brewer H.M."/>
            <person name="Purvine S.O."/>
            <person name="Wright A.T."/>
            <person name="Boxma B."/>
            <person name="Van Alen T."/>
            <person name="Hackstein J.H."/>
            <person name="Baker S.E."/>
            <person name="Grigoriev I.V."/>
            <person name="O'Malley M.A."/>
        </authorList>
    </citation>
    <scope>NUCLEOTIDE SEQUENCE [LARGE SCALE GENOMIC DNA]</scope>
    <source>
        <strain evidence="2 3">S4</strain>
    </source>
</reference>
<proteinExistence type="predicted"/>
<keyword evidence="3" id="KW-1185">Reference proteome</keyword>
<dbReference type="InterPro" id="IPR000073">
    <property type="entry name" value="AB_hydrolase_1"/>
</dbReference>
<dbReference type="EMBL" id="MCFG01000031">
    <property type="protein sequence ID" value="ORX85705.1"/>
    <property type="molecule type" value="Genomic_DNA"/>
</dbReference>
<dbReference type="GO" id="GO:0016787">
    <property type="term" value="F:hydrolase activity"/>
    <property type="evidence" value="ECO:0007669"/>
    <property type="project" value="UniProtKB-KW"/>
</dbReference>
<dbReference type="SUPFAM" id="SSF53474">
    <property type="entry name" value="alpha/beta-Hydrolases"/>
    <property type="match status" value="1"/>
</dbReference>
<dbReference type="STRING" id="1754192.A0A1Y1XIX0"/>
<sequence>MVYENINSIQQYNFQINRVLTYGELACDMEVVREKCKNIKTFDEWIEVWNSIGETSKQKNNYLKAAYAFRMAEFFMKSTDSKKEKIYKECIDCFYKAFDNELHIPYKKYSIPFENKVLNCIRMTPKSSKGILLVCGGYDSFIEEFVFQVYDLVQQGYDIILFEGPGQGECLLYKLYFRYNFEDATSAILNYFNIQKCAMIGISWGGYFAMRSAAFEKRIEAVIAYDVLDNGFEVMTNIFPSLICKIVRHAYTHKKITFLNNIVKFLMKKSVIADWAFSQGMYITGTSTPYEFYTNLSKHTLNDITDKITQDVLLLAGEKDHYVPIQQYYRLKENLSNAHSLTCKLFTVKEGGEQHCQIGNHHIAIDYIVCWLNDTFMKNEN</sequence>
<name>A0A1Y1XIX0_9FUNG</name>
<dbReference type="AlphaFoldDB" id="A0A1Y1XIX0"/>
<protein>
    <submittedName>
        <fullName evidence="2">Alpha/beta-hydrolase</fullName>
    </submittedName>
</protein>
<accession>A0A1Y1XIX0</accession>
<organism evidence="2 3">
    <name type="scientific">Anaeromyces robustus</name>
    <dbReference type="NCBI Taxonomy" id="1754192"/>
    <lineage>
        <taxon>Eukaryota</taxon>
        <taxon>Fungi</taxon>
        <taxon>Fungi incertae sedis</taxon>
        <taxon>Chytridiomycota</taxon>
        <taxon>Chytridiomycota incertae sedis</taxon>
        <taxon>Neocallimastigomycetes</taxon>
        <taxon>Neocallimastigales</taxon>
        <taxon>Neocallimastigaceae</taxon>
        <taxon>Anaeromyces</taxon>
    </lineage>
</organism>
<dbReference type="Gene3D" id="1.20.1440.110">
    <property type="entry name" value="acylaminoacyl peptidase"/>
    <property type="match status" value="1"/>
</dbReference>
<dbReference type="Proteomes" id="UP000193944">
    <property type="component" value="Unassembled WGS sequence"/>
</dbReference>